<keyword evidence="7 10" id="KW-0472">Membrane</keyword>
<dbReference type="PANTHER" id="PTHR12137">
    <property type="entry name" value="CARBOHYDRATE SULFOTRANSFERASE"/>
    <property type="match status" value="1"/>
</dbReference>
<reference evidence="11 12" key="1">
    <citation type="submission" date="2022-07" db="EMBL/GenBank/DDBJ databases">
        <title>Genome-wide signatures of adaptation to extreme environments.</title>
        <authorList>
            <person name="Cho C.H."/>
            <person name="Yoon H.S."/>
        </authorList>
    </citation>
    <scope>NUCLEOTIDE SEQUENCE [LARGE SCALE GENOMIC DNA]</scope>
    <source>
        <strain evidence="11 12">DBV 063 E5</strain>
    </source>
</reference>
<keyword evidence="8" id="KW-0325">Glycoprotein</keyword>
<dbReference type="Proteomes" id="UP001301350">
    <property type="component" value="Unassembled WGS sequence"/>
</dbReference>
<organism evidence="11 12">
    <name type="scientific">Cyanidium caldarium</name>
    <name type="common">Red alga</name>
    <dbReference type="NCBI Taxonomy" id="2771"/>
    <lineage>
        <taxon>Eukaryota</taxon>
        <taxon>Rhodophyta</taxon>
        <taxon>Bangiophyceae</taxon>
        <taxon>Cyanidiales</taxon>
        <taxon>Cyanidiaceae</taxon>
        <taxon>Cyanidium</taxon>
    </lineage>
</organism>
<gene>
    <name evidence="11" type="ORF">CDCA_CDCA02G0675</name>
</gene>
<protein>
    <submittedName>
        <fullName evidence="11">Uncharacterized protein</fullName>
    </submittedName>
</protein>
<evidence type="ECO:0000256" key="1">
    <source>
        <dbReference type="ARBA" id="ARBA00004323"/>
    </source>
</evidence>
<dbReference type="GO" id="GO:0008146">
    <property type="term" value="F:sulfotransferase activity"/>
    <property type="evidence" value="ECO:0007669"/>
    <property type="project" value="InterPro"/>
</dbReference>
<keyword evidence="4 10" id="KW-0812">Transmembrane</keyword>
<evidence type="ECO:0000256" key="8">
    <source>
        <dbReference type="ARBA" id="ARBA00023180"/>
    </source>
</evidence>
<evidence type="ECO:0000313" key="11">
    <source>
        <dbReference type="EMBL" id="KAK4534650.1"/>
    </source>
</evidence>
<comment type="caution">
    <text evidence="11">The sequence shown here is derived from an EMBL/GenBank/DDBJ whole genome shotgun (WGS) entry which is preliminary data.</text>
</comment>
<dbReference type="PANTHER" id="PTHR12137:SF54">
    <property type="entry name" value="CARBOHYDRATE SULFOTRANSFERASE"/>
    <property type="match status" value="1"/>
</dbReference>
<comment type="subcellular location">
    <subcellularLocation>
        <location evidence="1">Golgi apparatus membrane</location>
        <topology evidence="1">Single-pass type II membrane protein</topology>
    </subcellularLocation>
</comment>
<evidence type="ECO:0000256" key="6">
    <source>
        <dbReference type="ARBA" id="ARBA00023034"/>
    </source>
</evidence>
<keyword evidence="12" id="KW-1185">Reference proteome</keyword>
<comment type="similarity">
    <text evidence="2">Belongs to the sulfotransferase 2 family.</text>
</comment>
<evidence type="ECO:0000256" key="9">
    <source>
        <dbReference type="SAM" id="MobiDB-lite"/>
    </source>
</evidence>
<proteinExistence type="inferred from homology"/>
<dbReference type="GO" id="GO:0016051">
    <property type="term" value="P:carbohydrate biosynthetic process"/>
    <property type="evidence" value="ECO:0007669"/>
    <property type="project" value="InterPro"/>
</dbReference>
<dbReference type="InterPro" id="IPR018011">
    <property type="entry name" value="Carb_sulfotrans_8-10"/>
</dbReference>
<evidence type="ECO:0000256" key="5">
    <source>
        <dbReference type="ARBA" id="ARBA00022989"/>
    </source>
</evidence>
<dbReference type="GO" id="GO:0000139">
    <property type="term" value="C:Golgi membrane"/>
    <property type="evidence" value="ECO:0007669"/>
    <property type="project" value="UniProtKB-SubCell"/>
</dbReference>
<evidence type="ECO:0000256" key="7">
    <source>
        <dbReference type="ARBA" id="ARBA00023136"/>
    </source>
</evidence>
<feature type="transmembrane region" description="Helical" evidence="10">
    <location>
        <begin position="21"/>
        <end position="42"/>
    </location>
</feature>
<evidence type="ECO:0000313" key="12">
    <source>
        <dbReference type="Proteomes" id="UP001301350"/>
    </source>
</evidence>
<accession>A0AAV9IQR7</accession>
<name>A0AAV9IQR7_CYACA</name>
<dbReference type="InterPro" id="IPR005331">
    <property type="entry name" value="Sulfotransferase"/>
</dbReference>
<dbReference type="EMBL" id="JANCYW010000002">
    <property type="protein sequence ID" value="KAK4534650.1"/>
    <property type="molecule type" value="Genomic_DNA"/>
</dbReference>
<sequence>MRQMSATLRTAVPSAGRCRVLPRRVLGLAVVFLVGALCLVVLHSRTVINSWWGRRFNGASGNMQCYPVGNMPPAGARRAAKNLTLNLQPGWRASAKQVLVDVMVFPREKQLLCTIPKAGCTVLRSLSVAQATGLHIEPKDAGGVSRVHWFAAYRQLQLKDFSDEHSAQWMGDPQWRYSAVVRHPLTRILSGYLDKLQQDQEYFRPPFKGRRVNSFREFVEVLEVEARQRPDGLDNTDEHWRTQSTYCFFRVLPRAAFDDVVRLEDADQIARLYVELFGEHGARWVTTQRRKDGTAKGTTSSHARSAAAKLEANVDEELARRVQQLYKEDYERFGYDLWPPS</sequence>
<keyword evidence="6" id="KW-0333">Golgi apparatus</keyword>
<evidence type="ECO:0000256" key="4">
    <source>
        <dbReference type="ARBA" id="ARBA00022692"/>
    </source>
</evidence>
<keyword evidence="3" id="KW-0808">Transferase</keyword>
<dbReference type="Pfam" id="PF03567">
    <property type="entry name" value="Sulfotransfer_2"/>
    <property type="match status" value="1"/>
</dbReference>
<evidence type="ECO:0000256" key="2">
    <source>
        <dbReference type="ARBA" id="ARBA00006339"/>
    </source>
</evidence>
<feature type="region of interest" description="Disordered" evidence="9">
    <location>
        <begin position="288"/>
        <end position="310"/>
    </location>
</feature>
<evidence type="ECO:0000256" key="10">
    <source>
        <dbReference type="SAM" id="Phobius"/>
    </source>
</evidence>
<evidence type="ECO:0000256" key="3">
    <source>
        <dbReference type="ARBA" id="ARBA00022679"/>
    </source>
</evidence>
<dbReference type="AlphaFoldDB" id="A0AAV9IQR7"/>
<keyword evidence="5 10" id="KW-1133">Transmembrane helix</keyword>